<evidence type="ECO:0000256" key="3">
    <source>
        <dbReference type="ARBA" id="ARBA00023015"/>
    </source>
</evidence>
<dbReference type="PANTHER" id="PTHR47338:SF29">
    <property type="entry name" value="ZN(2)-C6 FUNGAL-TYPE DOMAIN-CONTAINING PROTEIN"/>
    <property type="match status" value="1"/>
</dbReference>
<proteinExistence type="predicted"/>
<dbReference type="CDD" id="cd00067">
    <property type="entry name" value="GAL4"/>
    <property type="match status" value="1"/>
</dbReference>
<accession>A0A061B4I0</accession>
<feature type="region of interest" description="Disordered" evidence="6">
    <location>
        <begin position="418"/>
        <end position="462"/>
    </location>
</feature>
<dbReference type="EMBL" id="LK052942">
    <property type="protein sequence ID" value="CDR42531.1"/>
    <property type="molecule type" value="Genomic_DNA"/>
</dbReference>
<organism evidence="8">
    <name type="scientific">Rhodotorula toruloides</name>
    <name type="common">Yeast</name>
    <name type="synonym">Rhodosporidium toruloides</name>
    <dbReference type="NCBI Taxonomy" id="5286"/>
    <lineage>
        <taxon>Eukaryota</taxon>
        <taxon>Fungi</taxon>
        <taxon>Dikarya</taxon>
        <taxon>Basidiomycota</taxon>
        <taxon>Pucciniomycotina</taxon>
        <taxon>Microbotryomycetes</taxon>
        <taxon>Sporidiobolales</taxon>
        <taxon>Sporidiobolaceae</taxon>
        <taxon>Rhodotorula</taxon>
    </lineage>
</organism>
<keyword evidence="4" id="KW-0804">Transcription</keyword>
<comment type="subcellular location">
    <subcellularLocation>
        <location evidence="1">Nucleus</location>
    </subcellularLocation>
</comment>
<feature type="region of interest" description="Disordered" evidence="6">
    <location>
        <begin position="287"/>
        <end position="328"/>
    </location>
</feature>
<dbReference type="GO" id="GO:0003677">
    <property type="term" value="F:DNA binding"/>
    <property type="evidence" value="ECO:0007669"/>
    <property type="project" value="InterPro"/>
</dbReference>
<dbReference type="GO" id="GO:0008270">
    <property type="term" value="F:zinc ion binding"/>
    <property type="evidence" value="ECO:0007669"/>
    <property type="project" value="InterPro"/>
</dbReference>
<dbReference type="CDD" id="cd12148">
    <property type="entry name" value="fungal_TF_MHR"/>
    <property type="match status" value="1"/>
</dbReference>
<dbReference type="PANTHER" id="PTHR47338">
    <property type="entry name" value="ZN(II)2CYS6 TRANSCRIPTION FACTOR (EUROFUNG)-RELATED"/>
    <property type="match status" value="1"/>
</dbReference>
<dbReference type="InterPro" id="IPR007219">
    <property type="entry name" value="XnlR_reg_dom"/>
</dbReference>
<feature type="domain" description="Zn(2)-C6 fungal-type" evidence="7">
    <location>
        <begin position="7"/>
        <end position="45"/>
    </location>
</feature>
<dbReference type="SUPFAM" id="SSF57701">
    <property type="entry name" value="Zn2/Cys6 DNA-binding domain"/>
    <property type="match status" value="1"/>
</dbReference>
<dbReference type="SMART" id="SM00066">
    <property type="entry name" value="GAL4"/>
    <property type="match status" value="1"/>
</dbReference>
<dbReference type="InterPro" id="IPR036864">
    <property type="entry name" value="Zn2-C6_fun-type_DNA-bd_sf"/>
</dbReference>
<feature type="compositionally biased region" description="Low complexity" evidence="6">
    <location>
        <begin position="167"/>
        <end position="180"/>
    </location>
</feature>
<dbReference type="OrthoDB" id="39175at2759"/>
<dbReference type="PROSITE" id="PS50048">
    <property type="entry name" value="ZN2_CY6_FUNGAL_2"/>
    <property type="match status" value="1"/>
</dbReference>
<dbReference type="GO" id="GO:0006351">
    <property type="term" value="P:DNA-templated transcription"/>
    <property type="evidence" value="ECO:0007669"/>
    <property type="project" value="InterPro"/>
</dbReference>
<sequence>MLARGAACDTCRARKVKCDASRPFCTPCLKSSRGDSALALTRCKYEGTSVAAAREAAAAAREAGGGVGGGGRKKRKVEGEEGEGGRKGKKVGVEAMGWNGQGGVVDAGTFAAFDPRMSGHGHAGTYSTQLPPPPGYPTALPPHPPPGSTAPNTLAEPFRPLPPPLAPSSTSAPTLPPALAYDSKPSSAGTGTGAESVKKEVVEGLEGRIAELERQLRAREAAANGSGGGAYYAPAANGAPHTRSPSFPYAFPAQPSAAYTYPGATYPSSLPPPLSSASSAAPGIPFPSPSSAYPTQPLTPGAHTHAYPPIQLAPPGGGSSPRTGRSLSALSAAAAAGIEDFPGWSAQESNLRSSVPPPQQGWTAAAQSPMSSLRYSALPAADGGEGFVLSPRGSLARERERGTPVFAVVGAAGGAASKAATSAGAGGGGSTRPGSSSSATSPHSSATTSSSSPPKADPTTFSALDDFSLSPELYALLHPSYPPSLPPIATVHHLVQTFFLRAKIPAQMLNHRNILESMLYGPADPRWPDEALLHAMCAFAAQYVSEESLGSLGPYATSLGLEMDREEEEKRRKSRYWERDGTKTARAYHYMHAKRSVHEAVDSDLKGAGKPRDMLQVLQACIITCYVAYQSASFTDLWLFGGLATRLCTPLGLNHLEPWDFFHNRCGPSGEDWSRRIRFAPRAELLGLPQTLEEHAERATTFWMAFAVDRFASASTDWSTSIDEKDITTPLPCRPLVPHPSLLFDKKTLEIPALSISSSNFFEDATAPIGSLGLYIKATVLLGRVVNFLQRNVPRSKCVEQGESCSGVKAEFKSREEFVELDVALSKFKANHSANFYDAADNAIDGFLASAYAIPHVATMLLHETFTDRYDMSPTSSINRCLSSAKCVVNAMHILYQSNYDLGGCDPFLPFCWSVTARALVRDYTTRRFWGQHEAAQASLELAEQCLSFHDACAKMGSPIAQCLATTLRKHLDNPDILLPVDGAEL</sequence>
<dbReference type="Pfam" id="PF04082">
    <property type="entry name" value="Fungal_trans"/>
    <property type="match status" value="1"/>
</dbReference>
<feature type="region of interest" description="Disordered" evidence="6">
    <location>
        <begin position="347"/>
        <end position="368"/>
    </location>
</feature>
<dbReference type="InterPro" id="IPR050815">
    <property type="entry name" value="TF_fung"/>
</dbReference>
<gene>
    <name evidence="8" type="ORF">RHTO0S_07e00562g</name>
</gene>
<dbReference type="InterPro" id="IPR001138">
    <property type="entry name" value="Zn2Cys6_DnaBD"/>
</dbReference>
<keyword evidence="2" id="KW-0479">Metal-binding</keyword>
<evidence type="ECO:0000256" key="2">
    <source>
        <dbReference type="ARBA" id="ARBA00022723"/>
    </source>
</evidence>
<evidence type="ECO:0000259" key="7">
    <source>
        <dbReference type="PROSITE" id="PS50048"/>
    </source>
</evidence>
<keyword evidence="5" id="KW-0539">Nucleus</keyword>
<feature type="compositionally biased region" description="Basic and acidic residues" evidence="6">
    <location>
        <begin position="77"/>
        <end position="86"/>
    </location>
</feature>
<evidence type="ECO:0000256" key="5">
    <source>
        <dbReference type="ARBA" id="ARBA00023242"/>
    </source>
</evidence>
<evidence type="ECO:0000256" key="1">
    <source>
        <dbReference type="ARBA" id="ARBA00004123"/>
    </source>
</evidence>
<feature type="compositionally biased region" description="Pro residues" evidence="6">
    <location>
        <begin position="130"/>
        <end position="148"/>
    </location>
</feature>
<dbReference type="Pfam" id="PF00172">
    <property type="entry name" value="Zn_clus"/>
    <property type="match status" value="1"/>
</dbReference>
<dbReference type="GO" id="GO:0000981">
    <property type="term" value="F:DNA-binding transcription factor activity, RNA polymerase II-specific"/>
    <property type="evidence" value="ECO:0007669"/>
    <property type="project" value="InterPro"/>
</dbReference>
<feature type="compositionally biased region" description="Low complexity" evidence="6">
    <location>
        <begin position="432"/>
        <end position="460"/>
    </location>
</feature>
<dbReference type="GO" id="GO:0005634">
    <property type="term" value="C:nucleus"/>
    <property type="evidence" value="ECO:0007669"/>
    <property type="project" value="UniProtKB-SubCell"/>
</dbReference>
<feature type="region of interest" description="Disordered" evidence="6">
    <location>
        <begin position="121"/>
        <end position="198"/>
    </location>
</feature>
<keyword evidence="3" id="KW-0805">Transcription regulation</keyword>
<dbReference type="Gene3D" id="4.10.240.10">
    <property type="entry name" value="Zn(2)-C6 fungal-type DNA-binding domain"/>
    <property type="match status" value="1"/>
</dbReference>
<name>A0A061B4I0_RHOTO</name>
<reference evidence="8" key="1">
    <citation type="journal article" date="2014" name="Genome Announc.">
        <title>Draft genome sequence of Rhodosporidium toruloides CECT1137, an oleaginous yeast of biotechnological interest.</title>
        <authorList>
            <person name="Morin N."/>
            <person name="Calcas X."/>
            <person name="Devillers H."/>
            <person name="Durrens P."/>
            <person name="Sherman D.J."/>
            <person name="Nicaud J.-M."/>
            <person name="Neuveglise C."/>
        </authorList>
    </citation>
    <scope>NUCLEOTIDE SEQUENCE</scope>
    <source>
        <strain evidence="8">CECT1137</strain>
    </source>
</reference>
<dbReference type="SMART" id="SM00906">
    <property type="entry name" value="Fungal_trans"/>
    <property type="match status" value="1"/>
</dbReference>
<evidence type="ECO:0000313" key="8">
    <source>
        <dbReference type="EMBL" id="CDR42531.1"/>
    </source>
</evidence>
<feature type="region of interest" description="Disordered" evidence="6">
    <location>
        <begin position="61"/>
        <end position="88"/>
    </location>
</feature>
<protein>
    <submittedName>
        <fullName evidence="8">RHTO0S07e00562g1_1</fullName>
    </submittedName>
</protein>
<evidence type="ECO:0000256" key="4">
    <source>
        <dbReference type="ARBA" id="ARBA00023163"/>
    </source>
</evidence>
<dbReference type="AlphaFoldDB" id="A0A061B4I0"/>
<evidence type="ECO:0000256" key="6">
    <source>
        <dbReference type="SAM" id="MobiDB-lite"/>
    </source>
</evidence>